<reference evidence="3" key="1">
    <citation type="submission" date="2024-06" db="EMBL/GenBank/DDBJ databases">
        <authorList>
            <person name="Liu X."/>
            <person name="Lenzi L."/>
            <person name="Haldenby T S."/>
            <person name="Uol C."/>
        </authorList>
    </citation>
    <scope>NUCLEOTIDE SEQUENCE</scope>
</reference>
<organism evidence="3 4">
    <name type="scientific">Calicophoron daubneyi</name>
    <name type="common">Rumen fluke</name>
    <name type="synonym">Paramphistomum daubneyi</name>
    <dbReference type="NCBI Taxonomy" id="300641"/>
    <lineage>
        <taxon>Eukaryota</taxon>
        <taxon>Metazoa</taxon>
        <taxon>Spiralia</taxon>
        <taxon>Lophotrochozoa</taxon>
        <taxon>Platyhelminthes</taxon>
        <taxon>Trematoda</taxon>
        <taxon>Digenea</taxon>
        <taxon>Plagiorchiida</taxon>
        <taxon>Pronocephalata</taxon>
        <taxon>Paramphistomoidea</taxon>
        <taxon>Paramphistomidae</taxon>
        <taxon>Calicophoron</taxon>
    </lineage>
</organism>
<evidence type="ECO:0000313" key="3">
    <source>
        <dbReference type="EMBL" id="CAL5136663.1"/>
    </source>
</evidence>
<dbReference type="AlphaFoldDB" id="A0AAV2TNU6"/>
<sequence length="257" mass="28903">MMNISSVQPFKDQEQANTNSRDYGYRECPTLASLDDSGEELEPGKSDKKEEPKGKRLREEEPQEVRPRKSKPPNLQKEQPSHCLSSSGMRMLVMILSSLACLAYGCGHLYFVALHVLNEEKGSILAQHTILGLFVCVLPLEALYCFFRPKQGITYSKLLVFTTTCMAFVVFSIALLSSGKELATGDTQPEEDPTKWSSSRIKTETSLLKVLMIFNAFDFVLTMQNILILVLMMNTEENRGDSENDTSEVDESDEGFY</sequence>
<accession>A0AAV2TNU6</accession>
<feature type="region of interest" description="Disordered" evidence="1">
    <location>
        <begin position="1"/>
        <end position="82"/>
    </location>
</feature>
<feature type="transmembrane region" description="Helical" evidence="2">
    <location>
        <begin position="158"/>
        <end position="176"/>
    </location>
</feature>
<dbReference type="Proteomes" id="UP001497525">
    <property type="component" value="Unassembled WGS sequence"/>
</dbReference>
<protein>
    <submittedName>
        <fullName evidence="3">Uncharacterized protein</fullName>
    </submittedName>
</protein>
<feature type="region of interest" description="Disordered" evidence="1">
    <location>
        <begin position="238"/>
        <end position="257"/>
    </location>
</feature>
<evidence type="ECO:0000256" key="1">
    <source>
        <dbReference type="SAM" id="MobiDB-lite"/>
    </source>
</evidence>
<feature type="compositionally biased region" description="Basic and acidic residues" evidence="1">
    <location>
        <begin position="42"/>
        <end position="67"/>
    </location>
</feature>
<dbReference type="EMBL" id="CAXLJL010000345">
    <property type="protein sequence ID" value="CAL5136663.1"/>
    <property type="molecule type" value="Genomic_DNA"/>
</dbReference>
<keyword evidence="2" id="KW-0472">Membrane</keyword>
<name>A0AAV2TNU6_CALDB</name>
<feature type="transmembrane region" description="Helical" evidence="2">
    <location>
        <begin position="125"/>
        <end position="146"/>
    </location>
</feature>
<proteinExistence type="predicted"/>
<keyword evidence="2" id="KW-1133">Transmembrane helix</keyword>
<keyword evidence="2" id="KW-0812">Transmembrane</keyword>
<feature type="compositionally biased region" description="Acidic residues" evidence="1">
    <location>
        <begin position="243"/>
        <end position="257"/>
    </location>
</feature>
<comment type="caution">
    <text evidence="3">The sequence shown here is derived from an EMBL/GenBank/DDBJ whole genome shotgun (WGS) entry which is preliminary data.</text>
</comment>
<gene>
    <name evidence="3" type="ORF">CDAUBV1_LOCUS10785</name>
</gene>
<evidence type="ECO:0000256" key="2">
    <source>
        <dbReference type="SAM" id="Phobius"/>
    </source>
</evidence>
<feature type="transmembrane region" description="Helical" evidence="2">
    <location>
        <begin position="91"/>
        <end position="113"/>
    </location>
</feature>
<evidence type="ECO:0000313" key="4">
    <source>
        <dbReference type="Proteomes" id="UP001497525"/>
    </source>
</evidence>
<feature type="transmembrane region" description="Helical" evidence="2">
    <location>
        <begin position="210"/>
        <end position="232"/>
    </location>
</feature>